<dbReference type="EMBL" id="BONV01000001">
    <property type="protein sequence ID" value="GIG77364.1"/>
    <property type="molecule type" value="Genomic_DNA"/>
</dbReference>
<dbReference type="Proteomes" id="UP000630097">
    <property type="component" value="Unassembled WGS sequence"/>
</dbReference>
<comment type="caution">
    <text evidence="2">The sequence shown here is derived from an EMBL/GenBank/DDBJ whole genome shotgun (WGS) entry which is preliminary data.</text>
</comment>
<feature type="transmembrane region" description="Helical" evidence="1">
    <location>
        <begin position="6"/>
        <end position="30"/>
    </location>
</feature>
<evidence type="ECO:0000313" key="2">
    <source>
        <dbReference type="EMBL" id="GIG77364.1"/>
    </source>
</evidence>
<accession>A0A8J3M0Y7</accession>
<keyword evidence="1" id="KW-0472">Membrane</keyword>
<organism evidence="2 3">
    <name type="scientific">Planotetraspora kaengkrachanensis</name>
    <dbReference type="NCBI Taxonomy" id="575193"/>
    <lineage>
        <taxon>Bacteria</taxon>
        <taxon>Bacillati</taxon>
        <taxon>Actinomycetota</taxon>
        <taxon>Actinomycetes</taxon>
        <taxon>Streptosporangiales</taxon>
        <taxon>Streptosporangiaceae</taxon>
        <taxon>Planotetraspora</taxon>
    </lineage>
</organism>
<reference evidence="2 3" key="1">
    <citation type="submission" date="2021-01" db="EMBL/GenBank/DDBJ databases">
        <title>Whole genome shotgun sequence of Planotetraspora kaengkrachanensis NBRC 104272.</title>
        <authorList>
            <person name="Komaki H."/>
            <person name="Tamura T."/>
        </authorList>
    </citation>
    <scope>NUCLEOTIDE SEQUENCE [LARGE SCALE GENOMIC DNA]</scope>
    <source>
        <strain evidence="2 3">NBRC 104272</strain>
    </source>
</reference>
<evidence type="ECO:0000313" key="3">
    <source>
        <dbReference type="Proteomes" id="UP000630097"/>
    </source>
</evidence>
<name>A0A8J3M0Y7_9ACTN</name>
<protein>
    <submittedName>
        <fullName evidence="2">Uncharacterized protein</fullName>
    </submittedName>
</protein>
<proteinExistence type="predicted"/>
<keyword evidence="1" id="KW-0812">Transmembrane</keyword>
<evidence type="ECO:0000256" key="1">
    <source>
        <dbReference type="SAM" id="Phobius"/>
    </source>
</evidence>
<keyword evidence="3" id="KW-1185">Reference proteome</keyword>
<keyword evidence="1" id="KW-1133">Transmembrane helix</keyword>
<dbReference type="AlphaFoldDB" id="A0A8J3M0Y7"/>
<dbReference type="RefSeq" id="WP_203880836.1">
    <property type="nucleotide sequence ID" value="NZ_BAABHH010000001.1"/>
</dbReference>
<sequence>MAADVLVSVASLAGVGLGGGLSYLAQITALRHAGRTERWRATAQTAEARRAERLEELRRFIQDAQQGERTAEERRATPEWLTAARDVMDELWVRERMIHIMFGASLHERARAYVVAIDDILWEEQAGVSMWDHLRGPKVAFLDAARAELA</sequence>
<gene>
    <name evidence="2" type="ORF">Pka01_04910</name>
</gene>